<comment type="cofactor">
    <cofactor evidence="1 8">
        <name>Mg(2+)</name>
        <dbReference type="ChEBI" id="CHEBI:18420"/>
    </cofactor>
</comment>
<evidence type="ECO:0000256" key="6">
    <source>
        <dbReference type="ARBA" id="ARBA00022842"/>
    </source>
</evidence>
<reference evidence="10 11" key="2">
    <citation type="submission" date="2019-09" db="EMBL/GenBank/DDBJ databases">
        <title>Mesorhizobium sp. MaA-C15 isolated from Microcystis aeruginosa.</title>
        <authorList>
            <person name="Jeong S.E."/>
            <person name="Jin H.M."/>
            <person name="Jeon C.O."/>
        </authorList>
    </citation>
    <scope>NUCLEOTIDE SEQUENCE [LARGE SCALE GENOMIC DNA]</scope>
    <source>
        <strain evidence="10 11">MaA-C15</strain>
    </source>
</reference>
<evidence type="ECO:0000256" key="8">
    <source>
        <dbReference type="HAMAP-Rule" id="MF_00265"/>
    </source>
</evidence>
<dbReference type="OrthoDB" id="32625at2"/>
<evidence type="ECO:0000256" key="4">
    <source>
        <dbReference type="ARBA" id="ARBA00022723"/>
    </source>
</evidence>
<dbReference type="SUPFAM" id="SSF88723">
    <property type="entry name" value="PIN domain-like"/>
    <property type="match status" value="1"/>
</dbReference>
<dbReference type="InterPro" id="IPR029060">
    <property type="entry name" value="PIN-like_dom_sf"/>
</dbReference>
<comment type="similarity">
    <text evidence="7 8">Belongs to the PINc/VapC protein family.</text>
</comment>
<dbReference type="RefSeq" id="WP_148917097.1">
    <property type="nucleotide sequence ID" value="NZ_VSZS01000068.1"/>
</dbReference>
<evidence type="ECO:0000259" key="9">
    <source>
        <dbReference type="Pfam" id="PF01850"/>
    </source>
</evidence>
<keyword evidence="4 8" id="KW-0479">Metal-binding</keyword>
<gene>
    <name evidence="8" type="primary">vapC</name>
    <name evidence="10" type="ORF">FY036_23445</name>
</gene>
<comment type="caution">
    <text evidence="10">The sequence shown here is derived from an EMBL/GenBank/DDBJ whole genome shotgun (WGS) entry which is preliminary data.</text>
</comment>
<dbReference type="GO" id="GO:0000287">
    <property type="term" value="F:magnesium ion binding"/>
    <property type="evidence" value="ECO:0007669"/>
    <property type="project" value="UniProtKB-UniRule"/>
</dbReference>
<dbReference type="HAMAP" id="MF_00265">
    <property type="entry name" value="VapC_Nob1"/>
    <property type="match status" value="1"/>
</dbReference>
<keyword evidence="2 8" id="KW-1277">Toxin-antitoxin system</keyword>
<evidence type="ECO:0000256" key="3">
    <source>
        <dbReference type="ARBA" id="ARBA00022722"/>
    </source>
</evidence>
<comment type="function">
    <text evidence="8">Toxic component of a toxin-antitoxin (TA) system. An RNase.</text>
</comment>
<dbReference type="InterPro" id="IPR002716">
    <property type="entry name" value="PIN_dom"/>
</dbReference>
<dbReference type="CDD" id="cd09871">
    <property type="entry name" value="PIN_MtVapC28-VapC30-like"/>
    <property type="match status" value="1"/>
</dbReference>
<name>A0A5D4GQ24_9HYPH</name>
<dbReference type="InterPro" id="IPR050556">
    <property type="entry name" value="Type_II_TA_system_RNase"/>
</dbReference>
<dbReference type="AlphaFoldDB" id="A0A5D4GQ24"/>
<evidence type="ECO:0000256" key="7">
    <source>
        <dbReference type="ARBA" id="ARBA00038093"/>
    </source>
</evidence>
<evidence type="ECO:0000313" key="10">
    <source>
        <dbReference type="EMBL" id="TYR29789.1"/>
    </source>
</evidence>
<evidence type="ECO:0000256" key="5">
    <source>
        <dbReference type="ARBA" id="ARBA00022801"/>
    </source>
</evidence>
<dbReference type="EMBL" id="VSZS01000068">
    <property type="protein sequence ID" value="TYR29789.1"/>
    <property type="molecule type" value="Genomic_DNA"/>
</dbReference>
<keyword evidence="5 8" id="KW-0378">Hydrolase</keyword>
<dbReference type="Pfam" id="PF01850">
    <property type="entry name" value="PIN"/>
    <property type="match status" value="1"/>
</dbReference>
<dbReference type="Gene3D" id="3.40.50.1010">
    <property type="entry name" value="5'-nuclease"/>
    <property type="match status" value="1"/>
</dbReference>
<keyword evidence="8" id="KW-0800">Toxin</keyword>
<keyword evidence="3 8" id="KW-0540">Nuclease</keyword>
<dbReference type="GO" id="GO:0090729">
    <property type="term" value="F:toxin activity"/>
    <property type="evidence" value="ECO:0007669"/>
    <property type="project" value="UniProtKB-KW"/>
</dbReference>
<keyword evidence="6 8" id="KW-0460">Magnesium</keyword>
<reference evidence="10 11" key="1">
    <citation type="submission" date="2019-08" db="EMBL/GenBank/DDBJ databases">
        <authorList>
            <person name="Seo Y.L."/>
        </authorList>
    </citation>
    <scope>NUCLEOTIDE SEQUENCE [LARGE SCALE GENOMIC DNA]</scope>
    <source>
        <strain evidence="10 11">MaA-C15</strain>
    </source>
</reference>
<feature type="binding site" evidence="8">
    <location>
        <position position="5"/>
    </location>
    <ligand>
        <name>Mg(2+)</name>
        <dbReference type="ChEBI" id="CHEBI:18420"/>
    </ligand>
</feature>
<dbReference type="PANTHER" id="PTHR33653:SF1">
    <property type="entry name" value="RIBONUCLEASE VAPC2"/>
    <property type="match status" value="1"/>
</dbReference>
<feature type="domain" description="PIN" evidence="9">
    <location>
        <begin position="2"/>
        <end position="126"/>
    </location>
</feature>
<sequence>MIALDSSAIVAILKQESDAGLIARALAEERRLFMSVGSYIECAIVIGSKLGDRGMKEFRALLAHLRVELVPVDERQALLGVEAHRRYGRGSGHPASLNFGDCFSYALAKSRNLPLLFKGDDFVHTDIEPALKPA</sequence>
<dbReference type="PANTHER" id="PTHR33653">
    <property type="entry name" value="RIBONUCLEASE VAPC2"/>
    <property type="match status" value="1"/>
</dbReference>
<feature type="binding site" evidence="8">
    <location>
        <position position="101"/>
    </location>
    <ligand>
        <name>Mg(2+)</name>
        <dbReference type="ChEBI" id="CHEBI:18420"/>
    </ligand>
</feature>
<dbReference type="GO" id="GO:0016787">
    <property type="term" value="F:hydrolase activity"/>
    <property type="evidence" value="ECO:0007669"/>
    <property type="project" value="UniProtKB-KW"/>
</dbReference>
<dbReference type="EC" id="3.1.-.-" evidence="8"/>
<dbReference type="InterPro" id="IPR022907">
    <property type="entry name" value="VapC_family"/>
</dbReference>
<evidence type="ECO:0000256" key="1">
    <source>
        <dbReference type="ARBA" id="ARBA00001946"/>
    </source>
</evidence>
<evidence type="ECO:0000313" key="11">
    <source>
        <dbReference type="Proteomes" id="UP000323258"/>
    </source>
</evidence>
<keyword evidence="11" id="KW-1185">Reference proteome</keyword>
<evidence type="ECO:0000256" key="2">
    <source>
        <dbReference type="ARBA" id="ARBA00022649"/>
    </source>
</evidence>
<dbReference type="GO" id="GO:0004540">
    <property type="term" value="F:RNA nuclease activity"/>
    <property type="evidence" value="ECO:0007669"/>
    <property type="project" value="InterPro"/>
</dbReference>
<protein>
    <recommendedName>
        <fullName evidence="8">Ribonuclease VapC</fullName>
        <shortName evidence="8">RNase VapC</shortName>
        <ecNumber evidence="8">3.1.-.-</ecNumber>
    </recommendedName>
    <alternativeName>
        <fullName evidence="8">Toxin VapC</fullName>
    </alternativeName>
</protein>
<dbReference type="Proteomes" id="UP000323258">
    <property type="component" value="Unassembled WGS sequence"/>
</dbReference>
<accession>A0A5D4GQ24</accession>
<organism evidence="10 11">
    <name type="scientific">Neoaquamicrobium microcysteis</name>
    <dbReference type="NCBI Taxonomy" id="2682781"/>
    <lineage>
        <taxon>Bacteria</taxon>
        <taxon>Pseudomonadati</taxon>
        <taxon>Pseudomonadota</taxon>
        <taxon>Alphaproteobacteria</taxon>
        <taxon>Hyphomicrobiales</taxon>
        <taxon>Phyllobacteriaceae</taxon>
        <taxon>Neoaquamicrobium</taxon>
    </lineage>
</organism>
<proteinExistence type="inferred from homology"/>